<dbReference type="InterPro" id="IPR012675">
    <property type="entry name" value="Beta-grasp_dom_sf"/>
</dbReference>
<organism evidence="3 4">
    <name type="scientific">Treponema denticola</name>
    <dbReference type="NCBI Taxonomy" id="158"/>
    <lineage>
        <taxon>Bacteria</taxon>
        <taxon>Pseudomonadati</taxon>
        <taxon>Spirochaetota</taxon>
        <taxon>Spirochaetia</taxon>
        <taxon>Spirochaetales</taxon>
        <taxon>Treponemataceae</taxon>
        <taxon>Treponema</taxon>
    </lineage>
</organism>
<dbReference type="InterPro" id="IPR036010">
    <property type="entry name" value="2Fe-2S_ferredoxin-like_sf"/>
</dbReference>
<dbReference type="InterPro" id="IPR006058">
    <property type="entry name" value="2Fe2S_fd_BS"/>
</dbReference>
<dbReference type="InterPro" id="IPR001433">
    <property type="entry name" value="OxRdtase_FAD/NAD-bd"/>
</dbReference>
<dbReference type="Pfam" id="PF00111">
    <property type="entry name" value="Fer2"/>
    <property type="match status" value="1"/>
</dbReference>
<dbReference type="PANTHER" id="PTHR47354">
    <property type="entry name" value="NADH OXIDOREDUCTASE HCR"/>
    <property type="match status" value="1"/>
</dbReference>
<dbReference type="SUPFAM" id="SSF54292">
    <property type="entry name" value="2Fe-2S ferredoxin-like"/>
    <property type="match status" value="1"/>
</dbReference>
<dbReference type="InterPro" id="IPR001041">
    <property type="entry name" value="2Fe-2S_ferredoxin-type"/>
</dbReference>
<dbReference type="Gene3D" id="3.10.20.30">
    <property type="match status" value="1"/>
</dbReference>
<evidence type="ECO:0000259" key="2">
    <source>
        <dbReference type="PROSITE" id="PS51384"/>
    </source>
</evidence>
<dbReference type="InterPro" id="IPR050415">
    <property type="entry name" value="MRET"/>
</dbReference>
<dbReference type="InterPro" id="IPR039261">
    <property type="entry name" value="FNR_nucleotide-bd"/>
</dbReference>
<dbReference type="Gene3D" id="3.40.50.80">
    <property type="entry name" value="Nucleotide-binding domain of ferredoxin-NADP reductase (FNR) module"/>
    <property type="match status" value="1"/>
</dbReference>
<dbReference type="InterPro" id="IPR017927">
    <property type="entry name" value="FAD-bd_FR_type"/>
</dbReference>
<evidence type="ECO:0000313" key="4">
    <source>
        <dbReference type="Proteomes" id="UP001056981"/>
    </source>
</evidence>
<dbReference type="Pfam" id="PF00175">
    <property type="entry name" value="NAD_binding_1"/>
    <property type="match status" value="1"/>
</dbReference>
<dbReference type="SUPFAM" id="SSF63380">
    <property type="entry name" value="Riboflavin synthase domain-like"/>
    <property type="match status" value="1"/>
</dbReference>
<reference evidence="3" key="1">
    <citation type="submission" date="2020-04" db="EMBL/GenBank/DDBJ databases">
        <title>Comparative genomics of oral phylogroup-2 Treponema strains.</title>
        <authorList>
            <person name="Zeng H."/>
            <person name="Chan Y.K."/>
            <person name="Watt R.M."/>
        </authorList>
    </citation>
    <scope>NUCLEOTIDE SEQUENCE</scope>
    <source>
        <strain evidence="3">OMZ 905</strain>
    </source>
</reference>
<sequence>MSDLKTLIISRMENGANILNELAVSKRIGKDITVDSSAVEKKINQYHPNIMKLIVSETENIGNYAKKIRFVSETGLLPIFEAGQYINLFVQIEGVRTSRPYSLSSSPKERSYFEIIVARQEKGFVSDYLIDNVKAGDRFEANGPAGVFHFNPVFHHKRQVFLAGGSGITPFLSMSREILHAGLDREVYLIYGTRNEGLAINHEELTSLSAEFKNFHYSLVVSNDPECKKYRTGFIDAECIKALVPDYKNATYYICGPEIMNQFCSKTLTEIGILPKHIRREMFGARQDIQNEPGWPENLSGKETFTIKVGDKKIPALSGESVLTALERSGIRMNVCCRSGECSLCRIRLVSGTVFTARGVLSRYADELFNYIHSCKVYPISDLEVIL</sequence>
<name>A0A9Q9BHL5_TREDN</name>
<dbReference type="GO" id="GO:0051537">
    <property type="term" value="F:2 iron, 2 sulfur cluster binding"/>
    <property type="evidence" value="ECO:0007669"/>
    <property type="project" value="InterPro"/>
</dbReference>
<proteinExistence type="predicted"/>
<dbReference type="Pfam" id="PF00970">
    <property type="entry name" value="FAD_binding_6"/>
    <property type="match status" value="1"/>
</dbReference>
<dbReference type="EMBL" id="CP051635">
    <property type="protein sequence ID" value="UTD00130.1"/>
    <property type="molecule type" value="Genomic_DNA"/>
</dbReference>
<dbReference type="AlphaFoldDB" id="A0A9Q9BHL5"/>
<dbReference type="PANTHER" id="PTHR47354:SF5">
    <property type="entry name" value="PROTEIN RFBI"/>
    <property type="match status" value="1"/>
</dbReference>
<dbReference type="InterPro" id="IPR001709">
    <property type="entry name" value="Flavoprot_Pyr_Nucl_cyt_Rdtase"/>
</dbReference>
<dbReference type="SUPFAM" id="SSF52343">
    <property type="entry name" value="Ferredoxin reductase-like, C-terminal NADP-linked domain"/>
    <property type="match status" value="1"/>
</dbReference>
<gene>
    <name evidence="3" type="ORF">E4N86_05195</name>
</gene>
<dbReference type="PRINTS" id="PR00371">
    <property type="entry name" value="FPNCR"/>
</dbReference>
<feature type="domain" description="2Fe-2S ferredoxin-type" evidence="1">
    <location>
        <begin position="303"/>
        <end position="387"/>
    </location>
</feature>
<evidence type="ECO:0000259" key="1">
    <source>
        <dbReference type="PROSITE" id="PS51085"/>
    </source>
</evidence>
<feature type="domain" description="FAD-binding FR-type" evidence="2">
    <location>
        <begin position="48"/>
        <end position="151"/>
    </location>
</feature>
<dbReference type="Proteomes" id="UP001056981">
    <property type="component" value="Chromosome"/>
</dbReference>
<dbReference type="InterPro" id="IPR008333">
    <property type="entry name" value="Cbr1-like_FAD-bd_dom"/>
</dbReference>
<dbReference type="InterPro" id="IPR017938">
    <property type="entry name" value="Riboflavin_synthase-like_b-brl"/>
</dbReference>
<dbReference type="PROSITE" id="PS51384">
    <property type="entry name" value="FAD_FR"/>
    <property type="match status" value="1"/>
</dbReference>
<protein>
    <submittedName>
        <fullName evidence="3">Iron-sulfur cluster-binding domain-containing protein</fullName>
    </submittedName>
</protein>
<dbReference type="GO" id="GO:0016491">
    <property type="term" value="F:oxidoreductase activity"/>
    <property type="evidence" value="ECO:0007669"/>
    <property type="project" value="InterPro"/>
</dbReference>
<dbReference type="Gene3D" id="2.40.30.10">
    <property type="entry name" value="Translation factors"/>
    <property type="match status" value="1"/>
</dbReference>
<dbReference type="PROSITE" id="PS51085">
    <property type="entry name" value="2FE2S_FER_2"/>
    <property type="match status" value="1"/>
</dbReference>
<dbReference type="PRINTS" id="PR00410">
    <property type="entry name" value="PHEHYDRXLASE"/>
</dbReference>
<dbReference type="PROSITE" id="PS00197">
    <property type="entry name" value="2FE2S_FER_1"/>
    <property type="match status" value="1"/>
</dbReference>
<accession>A0A9Q9BHL5</accession>
<evidence type="ECO:0000313" key="3">
    <source>
        <dbReference type="EMBL" id="UTD00130.1"/>
    </source>
</evidence>
<dbReference type="RefSeq" id="WP_253716202.1">
    <property type="nucleotide sequence ID" value="NZ_CP051522.1"/>
</dbReference>
<dbReference type="CDD" id="cd00207">
    <property type="entry name" value="fer2"/>
    <property type="match status" value="1"/>
</dbReference>